<dbReference type="InterPro" id="IPR016032">
    <property type="entry name" value="Sig_transdc_resp-reg_C-effctor"/>
</dbReference>
<dbReference type="Gene3D" id="3.40.50.300">
    <property type="entry name" value="P-loop containing nucleotide triphosphate hydrolases"/>
    <property type="match status" value="1"/>
</dbReference>
<dbReference type="Proteomes" id="UP000325827">
    <property type="component" value="Unassembled WGS sequence"/>
</dbReference>
<dbReference type="SUPFAM" id="SSF52540">
    <property type="entry name" value="P-loop containing nucleoside triphosphate hydrolases"/>
    <property type="match status" value="1"/>
</dbReference>
<proteinExistence type="predicted"/>
<keyword evidence="2" id="KW-0238">DNA-binding</keyword>
<gene>
    <name evidence="5" type="ORF">F6B43_06760</name>
</gene>
<evidence type="ECO:0000256" key="1">
    <source>
        <dbReference type="ARBA" id="ARBA00023015"/>
    </source>
</evidence>
<name>A0A5J5J824_9MICO</name>
<keyword evidence="1" id="KW-0805">Transcription regulation</keyword>
<dbReference type="Gene3D" id="1.25.40.10">
    <property type="entry name" value="Tetratricopeptide repeat domain"/>
    <property type="match status" value="1"/>
</dbReference>
<evidence type="ECO:0000313" key="5">
    <source>
        <dbReference type="EMBL" id="KAA9111284.1"/>
    </source>
</evidence>
<dbReference type="OrthoDB" id="134985at2"/>
<dbReference type="AlphaFoldDB" id="A0A5J5J824"/>
<dbReference type="InterPro" id="IPR059106">
    <property type="entry name" value="WHD_MalT"/>
</dbReference>
<dbReference type="SMART" id="SM00421">
    <property type="entry name" value="HTH_LUXR"/>
    <property type="match status" value="1"/>
</dbReference>
<evidence type="ECO:0000256" key="2">
    <source>
        <dbReference type="ARBA" id="ARBA00023125"/>
    </source>
</evidence>
<evidence type="ECO:0000256" key="3">
    <source>
        <dbReference type="ARBA" id="ARBA00023163"/>
    </source>
</evidence>
<dbReference type="RefSeq" id="WP_150448053.1">
    <property type="nucleotide sequence ID" value="NZ_VYSA01000001.1"/>
</dbReference>
<organism evidence="5 6">
    <name type="scientific">Microbacterium rhizomatis</name>
    <dbReference type="NCBI Taxonomy" id="1631477"/>
    <lineage>
        <taxon>Bacteria</taxon>
        <taxon>Bacillati</taxon>
        <taxon>Actinomycetota</taxon>
        <taxon>Actinomycetes</taxon>
        <taxon>Micrococcales</taxon>
        <taxon>Microbacteriaceae</taxon>
        <taxon>Microbacterium</taxon>
    </lineage>
</organism>
<evidence type="ECO:0000259" key="4">
    <source>
        <dbReference type="PROSITE" id="PS50043"/>
    </source>
</evidence>
<reference evidence="6" key="1">
    <citation type="submission" date="2019-09" db="EMBL/GenBank/DDBJ databases">
        <title>Mumia zhuanghuii sp. nov. isolated from the intestinal contents of plateau pika (Ochotona curzoniae) in the Qinghai-Tibet plateau of China.</title>
        <authorList>
            <person name="Tian Z."/>
        </authorList>
    </citation>
    <scope>NUCLEOTIDE SEQUENCE [LARGE SCALE GENOMIC DNA]</scope>
    <source>
        <strain evidence="6">JCM 30598</strain>
    </source>
</reference>
<protein>
    <recommendedName>
        <fullName evidence="4">HTH luxR-type domain-containing protein</fullName>
    </recommendedName>
</protein>
<dbReference type="GO" id="GO:0003677">
    <property type="term" value="F:DNA binding"/>
    <property type="evidence" value="ECO:0007669"/>
    <property type="project" value="UniProtKB-KW"/>
</dbReference>
<dbReference type="SUPFAM" id="SSF48452">
    <property type="entry name" value="TPR-like"/>
    <property type="match status" value="1"/>
</dbReference>
<accession>A0A5J5J824</accession>
<feature type="domain" description="HTH luxR-type" evidence="4">
    <location>
        <begin position="630"/>
        <end position="695"/>
    </location>
</feature>
<keyword evidence="6" id="KW-1185">Reference proteome</keyword>
<sequence length="699" mass="75355">MTLADHLETPRAWSADSRCVVVLAPAGYGKTTLLRQWATDSGLPFLWVTRPVTAEASPDGLAVAILDAIGQRWPDAVPTTLPPRAALGAFLAQPPEPLVLVFDETERISAAHLSTIFELPTAPGVHIVVAGRSLDERALTAARLAGPVRFVGVDELRLGVAEAEQILLDLDADEIDDLVRVTDGWAAGLRLAASTAHRGTPGEGFTGRERIVVEYVRSRVLAELADDVADFVMRASLFEELEAGLCDAALARTGSQQILEALERSGHFLFAVDRRSRRFAWQRFVRAALEDECERRFPGEISAIRRRGADWLAHHDRPVEALRLRVADGARADALEVLGAAVLPMFYAGELTALVDLFHGIGADIATTDGYLATMFAYAGVMTGDYVCATRWGKVAADHYSRHPFKDSDEAVAYLTYRAHLAANGTSAMLEDALAARREVAESSPWRSPTLMIAGIALSLTGHPAEAAAALDEAIHLSREENASAALVLALAQRALLMETPNHSQPLVDEAMEVARDAKMTMYPQTALPTALAALAAARRGERERARELLTAAERYRPLVGKALPWLAVQLRIAIVRTAIRLGDIAVARGALREAEEMIALLPGRGPLAAEIRSVSDAVAGLSLGERTGPVAGANLLTTAEWRLLPLLPTHLTFEEIGGRLHLSKNTIKTQAISIYRKLGVSSRSEAVEAVRTLGLIEA</sequence>
<dbReference type="SUPFAM" id="SSF46894">
    <property type="entry name" value="C-terminal effector domain of the bipartite response regulators"/>
    <property type="match status" value="1"/>
</dbReference>
<dbReference type="EMBL" id="VYSA01000001">
    <property type="protein sequence ID" value="KAA9111284.1"/>
    <property type="molecule type" value="Genomic_DNA"/>
</dbReference>
<dbReference type="PROSITE" id="PS50043">
    <property type="entry name" value="HTH_LUXR_2"/>
    <property type="match status" value="1"/>
</dbReference>
<comment type="caution">
    <text evidence="5">The sequence shown here is derived from an EMBL/GenBank/DDBJ whole genome shotgun (WGS) entry which is preliminary data.</text>
</comment>
<dbReference type="InterPro" id="IPR036388">
    <property type="entry name" value="WH-like_DNA-bd_sf"/>
</dbReference>
<dbReference type="GO" id="GO:0006355">
    <property type="term" value="P:regulation of DNA-templated transcription"/>
    <property type="evidence" value="ECO:0007669"/>
    <property type="project" value="InterPro"/>
</dbReference>
<dbReference type="InterPro" id="IPR027417">
    <property type="entry name" value="P-loop_NTPase"/>
</dbReference>
<dbReference type="Pfam" id="PF00196">
    <property type="entry name" value="GerE"/>
    <property type="match status" value="1"/>
</dbReference>
<dbReference type="Pfam" id="PF25873">
    <property type="entry name" value="WHD_MalT"/>
    <property type="match status" value="1"/>
</dbReference>
<dbReference type="PANTHER" id="PTHR44688:SF16">
    <property type="entry name" value="DNA-BINDING TRANSCRIPTIONAL ACTIVATOR DEVR_DOSR"/>
    <property type="match status" value="1"/>
</dbReference>
<dbReference type="PANTHER" id="PTHR44688">
    <property type="entry name" value="DNA-BINDING TRANSCRIPTIONAL ACTIVATOR DEVR_DOSR"/>
    <property type="match status" value="1"/>
</dbReference>
<dbReference type="Gene3D" id="1.10.10.10">
    <property type="entry name" value="Winged helix-like DNA-binding domain superfamily/Winged helix DNA-binding domain"/>
    <property type="match status" value="1"/>
</dbReference>
<keyword evidence="3" id="KW-0804">Transcription</keyword>
<dbReference type="InterPro" id="IPR000792">
    <property type="entry name" value="Tscrpt_reg_LuxR_C"/>
</dbReference>
<evidence type="ECO:0000313" key="6">
    <source>
        <dbReference type="Proteomes" id="UP000325827"/>
    </source>
</evidence>
<dbReference type="InterPro" id="IPR011990">
    <property type="entry name" value="TPR-like_helical_dom_sf"/>
</dbReference>